<dbReference type="InterPro" id="IPR036864">
    <property type="entry name" value="Zn2-C6_fun-type_DNA-bd_sf"/>
</dbReference>
<dbReference type="GeneID" id="25364088"/>
<proteinExistence type="predicted"/>
<dbReference type="InterPro" id="IPR021858">
    <property type="entry name" value="Fun_TF"/>
</dbReference>
<evidence type="ECO:0000313" key="4">
    <source>
        <dbReference type="EMBL" id="KEQ93719.1"/>
    </source>
</evidence>
<dbReference type="CDD" id="cd12148">
    <property type="entry name" value="fungal_TF_MHR"/>
    <property type="match status" value="1"/>
</dbReference>
<dbReference type="PROSITE" id="PS50048">
    <property type="entry name" value="ZN2_CY6_FUNGAL_2"/>
    <property type="match status" value="1"/>
</dbReference>
<name>A0A074YCH4_AURSE</name>
<feature type="domain" description="Zn(2)-C6 fungal-type" evidence="3">
    <location>
        <begin position="10"/>
        <end position="40"/>
    </location>
</feature>
<dbReference type="HOGENOM" id="CLU_014597_0_0_1"/>
<dbReference type="RefSeq" id="XP_013342394.1">
    <property type="nucleotide sequence ID" value="XM_013486940.1"/>
</dbReference>
<dbReference type="OrthoDB" id="10256055at2759"/>
<accession>A0A074YCH4</accession>
<dbReference type="GO" id="GO:0000976">
    <property type="term" value="F:transcription cis-regulatory region binding"/>
    <property type="evidence" value="ECO:0007669"/>
    <property type="project" value="TreeGrafter"/>
</dbReference>
<dbReference type="GO" id="GO:0045944">
    <property type="term" value="P:positive regulation of transcription by RNA polymerase II"/>
    <property type="evidence" value="ECO:0007669"/>
    <property type="project" value="TreeGrafter"/>
</dbReference>
<dbReference type="Pfam" id="PF11951">
    <property type="entry name" value="Fungal_trans_2"/>
    <property type="match status" value="1"/>
</dbReference>
<dbReference type="Proteomes" id="UP000030641">
    <property type="component" value="Unassembled WGS sequence"/>
</dbReference>
<comment type="subcellular location">
    <subcellularLocation>
        <location evidence="1">Nucleus</location>
    </subcellularLocation>
</comment>
<dbReference type="PROSITE" id="PS00463">
    <property type="entry name" value="ZN2_CY6_FUNGAL_1"/>
    <property type="match status" value="1"/>
</dbReference>
<dbReference type="InParanoid" id="A0A074YCH4"/>
<dbReference type="GO" id="GO:0005634">
    <property type="term" value="C:nucleus"/>
    <property type="evidence" value="ECO:0007669"/>
    <property type="project" value="UniProtKB-SubCell"/>
</dbReference>
<evidence type="ECO:0000313" key="5">
    <source>
        <dbReference type="Proteomes" id="UP000030641"/>
    </source>
</evidence>
<dbReference type="PANTHER" id="PTHR37534:SF11">
    <property type="entry name" value="ZN(II)2CYS6 TRANSCRIPTION FACTOR (EUROFUNG)"/>
    <property type="match status" value="1"/>
</dbReference>
<protein>
    <recommendedName>
        <fullName evidence="3">Zn(2)-C6 fungal-type domain-containing protein</fullName>
    </recommendedName>
</protein>
<dbReference type="OMA" id="AYTHILP"/>
<dbReference type="STRING" id="1043005.A0A074YCH4"/>
<dbReference type="AlphaFoldDB" id="A0A074YCH4"/>
<dbReference type="InterPro" id="IPR001138">
    <property type="entry name" value="Zn2Cys6_DnaBD"/>
</dbReference>
<gene>
    <name evidence="4" type="ORF">AUEXF2481DRAFT_299811</name>
</gene>
<dbReference type="SMART" id="SM00066">
    <property type="entry name" value="GAL4"/>
    <property type="match status" value="1"/>
</dbReference>
<dbReference type="GO" id="GO:0008270">
    <property type="term" value="F:zinc ion binding"/>
    <property type="evidence" value="ECO:0007669"/>
    <property type="project" value="InterPro"/>
</dbReference>
<reference evidence="4 5" key="1">
    <citation type="journal article" date="2014" name="BMC Genomics">
        <title>Genome sequencing of four Aureobasidium pullulans varieties: biotechnological potential, stress tolerance, and description of new species.</title>
        <authorList>
            <person name="Gostin Ar C."/>
            <person name="Ohm R.A."/>
            <person name="Kogej T."/>
            <person name="Sonjak S."/>
            <person name="Turk M."/>
            <person name="Zajc J."/>
            <person name="Zalar P."/>
            <person name="Grube M."/>
            <person name="Sun H."/>
            <person name="Han J."/>
            <person name="Sharma A."/>
            <person name="Chiniquy J."/>
            <person name="Ngan C.Y."/>
            <person name="Lipzen A."/>
            <person name="Barry K."/>
            <person name="Grigoriev I.V."/>
            <person name="Gunde-Cimerman N."/>
        </authorList>
    </citation>
    <scope>NUCLEOTIDE SEQUENCE [LARGE SCALE GENOMIC DNA]</scope>
    <source>
        <strain evidence="4 5">EXF-2481</strain>
    </source>
</reference>
<dbReference type="GO" id="GO:0000981">
    <property type="term" value="F:DNA-binding transcription factor activity, RNA polymerase II-specific"/>
    <property type="evidence" value="ECO:0007669"/>
    <property type="project" value="InterPro"/>
</dbReference>
<dbReference type="PANTHER" id="PTHR37534">
    <property type="entry name" value="TRANSCRIPTIONAL ACTIVATOR PROTEIN UGA3"/>
    <property type="match status" value="1"/>
</dbReference>
<dbReference type="SUPFAM" id="SSF57701">
    <property type="entry name" value="Zn2/Cys6 DNA-binding domain"/>
    <property type="match status" value="1"/>
</dbReference>
<evidence type="ECO:0000256" key="2">
    <source>
        <dbReference type="ARBA" id="ARBA00023242"/>
    </source>
</evidence>
<evidence type="ECO:0000259" key="3">
    <source>
        <dbReference type="PROSITE" id="PS50048"/>
    </source>
</evidence>
<sequence length="618" mass="69916">MRRGVRSATGCHECRARHVKCDESKPACSRCSKRKSSCTYGKKLEWRHNTIAKPRTTTKEGTRRQSSDHVAEKLVDAMGPDLTMGGPVYESSGLPQFMNTSAVLDELAEWDEQFASMSAIEYMPGFDQSLDWPTSTPWATDLTEPISMVSAPLDCEPSPMSFDLSVDRSTALMNFYFERVAPVFSCYDGGKNPFHHLIAQVWRNSTRSPAEHNVLIGAIQGLSAVFLAKEVPSLRDEALNLQRQTQQQLEEVPEERRHDSKYLFALVLLGISWMYSQNVPSSFQALKRLRDILQLEATKSTTEAPKLRDRELRFFWGLQIHCEVFFACTDEVYCLPSIPMQIRIAQDDHTTSIYPHPFTGVANSISTALLEVIQLVKRQRRLSRSHAFASRRYLDDLQDLMDEAVALEQRVFTQSIPGVENIEDPGDPATPIEHLVKMARCHHETALLQLYRVFPDLLSQRLGLDEDNVGQDYTQTMKAAIEKHCLNMAMHILDTLSSIPDTSSTTPFQTILLLSTSSELRFIPDTQLDIEEAQLKETPFGREAVSSTFPSSIGLAELEKNIQIMDARDFVVKRLSTSQQSIPGDRLPKLLGIVRKIWSLLDNSGRFEAAYWFDVVMQ</sequence>
<organism evidence="4 5">
    <name type="scientific">Aureobasidium subglaciale (strain EXF-2481)</name>
    <name type="common">Aureobasidium pullulans var. subglaciale</name>
    <dbReference type="NCBI Taxonomy" id="1043005"/>
    <lineage>
        <taxon>Eukaryota</taxon>
        <taxon>Fungi</taxon>
        <taxon>Dikarya</taxon>
        <taxon>Ascomycota</taxon>
        <taxon>Pezizomycotina</taxon>
        <taxon>Dothideomycetes</taxon>
        <taxon>Dothideomycetidae</taxon>
        <taxon>Dothideales</taxon>
        <taxon>Saccotheciaceae</taxon>
        <taxon>Aureobasidium</taxon>
    </lineage>
</organism>
<keyword evidence="2" id="KW-0539">Nucleus</keyword>
<evidence type="ECO:0000256" key="1">
    <source>
        <dbReference type="ARBA" id="ARBA00004123"/>
    </source>
</evidence>
<dbReference type="EMBL" id="KL584764">
    <property type="protein sequence ID" value="KEQ93719.1"/>
    <property type="molecule type" value="Genomic_DNA"/>
</dbReference>
<dbReference type="CDD" id="cd00067">
    <property type="entry name" value="GAL4"/>
    <property type="match status" value="1"/>
</dbReference>
<dbReference type="Gene3D" id="4.10.240.10">
    <property type="entry name" value="Zn(2)-C6 fungal-type DNA-binding domain"/>
    <property type="match status" value="1"/>
</dbReference>
<keyword evidence="5" id="KW-1185">Reference proteome</keyword>
<dbReference type="Pfam" id="PF00172">
    <property type="entry name" value="Zn_clus"/>
    <property type="match status" value="1"/>
</dbReference>